<gene>
    <name evidence="1" type="ORF">JFY71_09370</name>
</gene>
<protein>
    <submittedName>
        <fullName evidence="1">Uncharacterized protein</fullName>
    </submittedName>
</protein>
<accession>A0AC61MQ56</accession>
<organism evidence="1 2">
    <name type="scientific">Miniphocaeibacter halophilus</name>
    <dbReference type="NCBI Taxonomy" id="2931922"/>
    <lineage>
        <taxon>Bacteria</taxon>
        <taxon>Bacillati</taxon>
        <taxon>Bacillota</taxon>
        <taxon>Tissierellia</taxon>
        <taxon>Tissierellales</taxon>
        <taxon>Peptoniphilaceae</taxon>
        <taxon>Miniphocaeibacter</taxon>
    </lineage>
</organism>
<reference evidence="1 2" key="1">
    <citation type="journal article" date="2022" name="Int. J. Syst. Evol. Microbiol.">
        <title>Miniphocaeibacter halophilus sp. nov., an ammonium-tolerant acetate-producing bacterium isolated from a biogas system.</title>
        <authorList>
            <person name="Schnurer A."/>
            <person name="Singh A."/>
            <person name="Bi S."/>
            <person name="Qiao W."/>
            <person name="Westerholm M."/>
        </authorList>
    </citation>
    <scope>NUCLEOTIDE SEQUENCE [LARGE SCALE GENOMIC DNA]</scope>
    <source>
        <strain evidence="1 2">AMB_01</strain>
    </source>
</reference>
<dbReference type="Proteomes" id="UP000595814">
    <property type="component" value="Chromosome"/>
</dbReference>
<evidence type="ECO:0000313" key="1">
    <source>
        <dbReference type="EMBL" id="QQK07498.1"/>
    </source>
</evidence>
<name>A0AC61MQ56_9FIRM</name>
<dbReference type="EMBL" id="CP066744">
    <property type="protein sequence ID" value="QQK07498.1"/>
    <property type="molecule type" value="Genomic_DNA"/>
</dbReference>
<proteinExistence type="predicted"/>
<sequence>MGDEELKYKDVNINIVPKIDIIKNKSSDIKWSEEKKKNENIIDMMYSPEKNFYMKLDNTNLYLYSIVNDEPLVTIKLPEGNKNLIKIEWIVGNNADLWKEYFIKAGGERIQI</sequence>
<keyword evidence="2" id="KW-1185">Reference proteome</keyword>
<evidence type="ECO:0000313" key="2">
    <source>
        <dbReference type="Proteomes" id="UP000595814"/>
    </source>
</evidence>